<evidence type="ECO:0000313" key="1">
    <source>
        <dbReference type="EMBL" id="ENI10181.1"/>
    </source>
</evidence>
<proteinExistence type="predicted"/>
<name>N4XUZ7_COCH4</name>
<organism evidence="1 2">
    <name type="scientific">Cochliobolus heterostrophus (strain C4 / ATCC 48331 / race T)</name>
    <name type="common">Southern corn leaf blight fungus</name>
    <name type="synonym">Bipolaris maydis</name>
    <dbReference type="NCBI Taxonomy" id="665024"/>
    <lineage>
        <taxon>Eukaryota</taxon>
        <taxon>Fungi</taxon>
        <taxon>Dikarya</taxon>
        <taxon>Ascomycota</taxon>
        <taxon>Pezizomycotina</taxon>
        <taxon>Dothideomycetes</taxon>
        <taxon>Pleosporomycetidae</taxon>
        <taxon>Pleosporales</taxon>
        <taxon>Pleosporineae</taxon>
        <taxon>Pleosporaceae</taxon>
        <taxon>Bipolaris</taxon>
    </lineage>
</organism>
<dbReference type="AlphaFoldDB" id="N4XUZ7"/>
<gene>
    <name evidence="1" type="ORF">COCC4DRAFT_68523</name>
</gene>
<protein>
    <submittedName>
        <fullName evidence="1">Uncharacterized protein</fullName>
    </submittedName>
</protein>
<evidence type="ECO:0000313" key="2">
    <source>
        <dbReference type="Proteomes" id="UP000012338"/>
    </source>
</evidence>
<reference evidence="2" key="2">
    <citation type="journal article" date="2013" name="PLoS Genet.">
        <title>Comparative genome structure, secondary metabolite, and effector coding capacity across Cochliobolus pathogens.</title>
        <authorList>
            <person name="Condon B.J."/>
            <person name="Leng Y."/>
            <person name="Wu D."/>
            <person name="Bushley K.E."/>
            <person name="Ohm R.A."/>
            <person name="Otillar R."/>
            <person name="Martin J."/>
            <person name="Schackwitz W."/>
            <person name="Grimwood J."/>
            <person name="MohdZainudin N."/>
            <person name="Xue C."/>
            <person name="Wang R."/>
            <person name="Manning V.A."/>
            <person name="Dhillon B."/>
            <person name="Tu Z.J."/>
            <person name="Steffenson B.J."/>
            <person name="Salamov A."/>
            <person name="Sun H."/>
            <person name="Lowry S."/>
            <person name="LaButti K."/>
            <person name="Han J."/>
            <person name="Copeland A."/>
            <person name="Lindquist E."/>
            <person name="Barry K."/>
            <person name="Schmutz J."/>
            <person name="Baker S.E."/>
            <person name="Ciuffetti L.M."/>
            <person name="Grigoriev I.V."/>
            <person name="Zhong S."/>
            <person name="Turgeon B.G."/>
        </authorList>
    </citation>
    <scope>NUCLEOTIDE SEQUENCE [LARGE SCALE GENOMIC DNA]</scope>
    <source>
        <strain evidence="2">C4 / ATCC 48331 / race T</strain>
    </source>
</reference>
<dbReference type="Proteomes" id="UP000012338">
    <property type="component" value="Unassembled WGS sequence"/>
</dbReference>
<keyword evidence="2" id="KW-1185">Reference proteome</keyword>
<reference evidence="1 2" key="1">
    <citation type="journal article" date="2012" name="PLoS Pathog.">
        <title>Diverse lifestyles and strategies of plant pathogenesis encoded in the genomes of eighteen Dothideomycetes fungi.</title>
        <authorList>
            <person name="Ohm R.A."/>
            <person name="Feau N."/>
            <person name="Henrissat B."/>
            <person name="Schoch C.L."/>
            <person name="Horwitz B.A."/>
            <person name="Barry K.W."/>
            <person name="Condon B.J."/>
            <person name="Copeland A.C."/>
            <person name="Dhillon B."/>
            <person name="Glaser F."/>
            <person name="Hesse C.N."/>
            <person name="Kosti I."/>
            <person name="LaButti K."/>
            <person name="Lindquist E.A."/>
            <person name="Lucas S."/>
            <person name="Salamov A.A."/>
            <person name="Bradshaw R.E."/>
            <person name="Ciuffetti L."/>
            <person name="Hamelin R.C."/>
            <person name="Kema G.H.J."/>
            <person name="Lawrence C."/>
            <person name="Scott J.A."/>
            <person name="Spatafora J.W."/>
            <person name="Turgeon B.G."/>
            <person name="de Wit P.J.G.M."/>
            <person name="Zhong S."/>
            <person name="Goodwin S.B."/>
            <person name="Grigoriev I.V."/>
        </authorList>
    </citation>
    <scope>NUCLEOTIDE SEQUENCE [LARGE SCALE GENOMIC DNA]</scope>
    <source>
        <strain evidence="2">C4 / ATCC 48331 / race T</strain>
    </source>
</reference>
<accession>N4XUZ7</accession>
<feature type="non-terminal residue" evidence="1">
    <location>
        <position position="63"/>
    </location>
</feature>
<sequence>MLPSALRNCATISHRLSHRVQKRTEMAINGSYASTLIWRSNRACRATGGWIPHAETVIWLSER</sequence>
<dbReference type="HOGENOM" id="CLU_2891941_0_0_1"/>
<dbReference type="EMBL" id="KB733445">
    <property type="protein sequence ID" value="ENI10181.1"/>
    <property type="molecule type" value="Genomic_DNA"/>
</dbReference>